<dbReference type="AlphaFoldDB" id="A0A656D620"/>
<dbReference type="InterPro" id="IPR027304">
    <property type="entry name" value="Trigger_fact/SurA_dom_sf"/>
</dbReference>
<protein>
    <submittedName>
        <fullName evidence="3">PPIC-type PPIASE domain-containing protein</fullName>
    </submittedName>
</protein>
<dbReference type="Pfam" id="PF00639">
    <property type="entry name" value="Rotamase"/>
    <property type="match status" value="1"/>
</dbReference>
<evidence type="ECO:0000259" key="2">
    <source>
        <dbReference type="PROSITE" id="PS50198"/>
    </source>
</evidence>
<evidence type="ECO:0000313" key="3">
    <source>
        <dbReference type="EMBL" id="CUS99109.1"/>
    </source>
</evidence>
<dbReference type="OrthoDB" id="9809764at2"/>
<evidence type="ECO:0000256" key="1">
    <source>
        <dbReference type="PROSITE-ProRule" id="PRU00278"/>
    </source>
</evidence>
<sequence>MRKITLVFLISFVLTQILRSQFPSKSARIGNDTIAKVGNKTVTVRDFIERYELTIWQGKERKNQVDKNKLEFLYSMIAEKLLALKGLELGLDKNPEVERAIQQTEKLLVLDALYKQEIKNKVNVSEKEIIEALPKYNTEVELHYIVAETKNLADSLWGLLKSGEDFDSLMAKIGQKNNIEKLRWGEIYEPIEKVVYEYLSVGEIYQPIQVDSLWYIIRLANKTSKFGLSPDEIESAKSQVRKIIQERKERQRFVEFVNEFGKGKMLKVDAQLLKLLYTEINNLVEKKKYVRRAENISVYPLALLRDDFLDIKSKLANYLDHYFLKGDSFNRTLDYVIDQISFKGFVLHSDRQSVGGTLNNLLKTIINEEFLAFEGYRRGLDKSPDVLKDMEMWRDAYLAYAVKKMLLDSLKFSNFISAEELLKSYSTTKGEVWEIKIQEILVDDIELADSILKLVKSGYDMGELAKKFTKREWARENEGIIGYVLSTQLGEIGQIASTLEIGEVYGPFYTDEGYSIFKLIDKRKPKDTLYVVNYDTFSVILNRLIASLAEKYDVSVKPEVLKSVEVTYINTIVVRFLGFNNRILAVPLLERNVDWLRFMKRKKLPVP</sequence>
<name>A0A656D620_KRYT1</name>
<dbReference type="SUPFAM" id="SSF109998">
    <property type="entry name" value="Triger factor/SurA peptide-binding domain-like"/>
    <property type="match status" value="1"/>
</dbReference>
<dbReference type="PROSITE" id="PS50198">
    <property type="entry name" value="PPIC_PPIASE_2"/>
    <property type="match status" value="1"/>
</dbReference>
<dbReference type="InterPro" id="IPR050245">
    <property type="entry name" value="PrsA_foldase"/>
</dbReference>
<evidence type="ECO:0000313" key="4">
    <source>
        <dbReference type="Proteomes" id="UP000243065"/>
    </source>
</evidence>
<keyword evidence="1" id="KW-0697">Rotamase</keyword>
<gene>
    <name evidence="3" type="ORF">JGI24_00555</name>
</gene>
<dbReference type="Gene3D" id="3.10.50.40">
    <property type="match status" value="2"/>
</dbReference>
<accession>A0A656D620</accession>
<dbReference type="Proteomes" id="UP000243065">
    <property type="component" value="Unassembled WGS sequence"/>
</dbReference>
<dbReference type="InterPro" id="IPR046357">
    <property type="entry name" value="PPIase_dom_sf"/>
</dbReference>
<dbReference type="PANTHER" id="PTHR47245:SF2">
    <property type="entry name" value="PEPTIDYL-PROLYL CIS-TRANS ISOMERASE HP_0175-RELATED"/>
    <property type="match status" value="1"/>
</dbReference>
<organism evidence="3 4">
    <name type="scientific">Kryptobacter tengchongensis</name>
    <dbReference type="NCBI Taxonomy" id="1643429"/>
    <lineage>
        <taxon>Bacteria</taxon>
        <taxon>Pseudomonadati</taxon>
        <taxon>Candidatus Kryptoniota</taxon>
        <taxon>Candidatus Kryptobacter</taxon>
    </lineage>
</organism>
<proteinExistence type="predicted"/>
<dbReference type="InterPro" id="IPR000297">
    <property type="entry name" value="PPIase_PpiC"/>
</dbReference>
<dbReference type="GO" id="GO:0003755">
    <property type="term" value="F:peptidyl-prolyl cis-trans isomerase activity"/>
    <property type="evidence" value="ECO:0007669"/>
    <property type="project" value="UniProtKB-KW"/>
</dbReference>
<dbReference type="PANTHER" id="PTHR47245">
    <property type="entry name" value="PEPTIDYLPROLYL ISOMERASE"/>
    <property type="match status" value="1"/>
</dbReference>
<reference evidence="3 4" key="1">
    <citation type="submission" date="2015-11" db="EMBL/GenBank/DDBJ databases">
        <authorList>
            <person name="Varghese N."/>
        </authorList>
    </citation>
    <scope>NUCLEOTIDE SEQUENCE [LARGE SCALE GENOMIC DNA]</scope>
    <source>
        <strain evidence="3 4">JGI-24</strain>
    </source>
</reference>
<dbReference type="SUPFAM" id="SSF54534">
    <property type="entry name" value="FKBP-like"/>
    <property type="match status" value="2"/>
</dbReference>
<keyword evidence="4" id="KW-1185">Reference proteome</keyword>
<dbReference type="RefSeq" id="WP_072150016.1">
    <property type="nucleotide sequence ID" value="NZ_CZVU01000017.1"/>
</dbReference>
<keyword evidence="1" id="KW-0413">Isomerase</keyword>
<feature type="domain" description="PpiC" evidence="2">
    <location>
        <begin position="432"/>
        <end position="521"/>
    </location>
</feature>
<dbReference type="EMBL" id="CZVU01000017">
    <property type="protein sequence ID" value="CUS99109.1"/>
    <property type="molecule type" value="Genomic_DNA"/>
</dbReference>